<name>A0AAV0Q9P1_9ROSI</name>
<evidence type="ECO:0000313" key="5">
    <source>
        <dbReference type="Proteomes" id="UP001154282"/>
    </source>
</evidence>
<gene>
    <name evidence="4" type="ORF">LITE_LOCUS42426</name>
</gene>
<dbReference type="EMBL" id="CAMGYJ010000009">
    <property type="protein sequence ID" value="CAI0542309.1"/>
    <property type="molecule type" value="Genomic_DNA"/>
</dbReference>
<evidence type="ECO:0008006" key="6">
    <source>
        <dbReference type="Google" id="ProtNLM"/>
    </source>
</evidence>
<dbReference type="InterPro" id="IPR045051">
    <property type="entry name" value="SBT"/>
</dbReference>
<dbReference type="AlphaFoldDB" id="A0AAV0Q9P1"/>
<keyword evidence="3" id="KW-0732">Signal</keyword>
<evidence type="ECO:0000256" key="2">
    <source>
        <dbReference type="ARBA" id="ARBA00011073"/>
    </source>
</evidence>
<reference evidence="4" key="1">
    <citation type="submission" date="2022-08" db="EMBL/GenBank/DDBJ databases">
        <authorList>
            <person name="Gutierrez-Valencia J."/>
        </authorList>
    </citation>
    <scope>NUCLEOTIDE SEQUENCE</scope>
</reference>
<proteinExistence type="inferred from homology"/>
<comment type="similarity">
    <text evidence="2">Belongs to the peptidase S8 family.</text>
</comment>
<dbReference type="InterPro" id="IPR036852">
    <property type="entry name" value="Peptidase_S8/S53_dom_sf"/>
</dbReference>
<sequence>MYVPVEDSDFIAAIDRAVGDDVDVLSISFGMDQPLLYEDPIALSTFAAAIEKNVFVALAVGNNGPSYQTLRNGYHGC</sequence>
<dbReference type="Gene3D" id="3.40.50.200">
    <property type="entry name" value="Peptidase S8/S53 domain"/>
    <property type="match status" value="1"/>
</dbReference>
<comment type="caution">
    <text evidence="4">The sequence shown here is derived from an EMBL/GenBank/DDBJ whole genome shotgun (WGS) entry which is preliminary data.</text>
</comment>
<evidence type="ECO:0000256" key="1">
    <source>
        <dbReference type="ARBA" id="ARBA00004613"/>
    </source>
</evidence>
<dbReference type="GO" id="GO:0005576">
    <property type="term" value="C:extracellular region"/>
    <property type="evidence" value="ECO:0007669"/>
    <property type="project" value="UniProtKB-SubCell"/>
</dbReference>
<evidence type="ECO:0000313" key="4">
    <source>
        <dbReference type="EMBL" id="CAI0542309.1"/>
    </source>
</evidence>
<protein>
    <recommendedName>
        <fullName evidence="6">Peptidase S8/S53 domain-containing protein</fullName>
    </recommendedName>
</protein>
<dbReference type="GO" id="GO:0006508">
    <property type="term" value="P:proteolysis"/>
    <property type="evidence" value="ECO:0007669"/>
    <property type="project" value="InterPro"/>
</dbReference>
<evidence type="ECO:0000256" key="3">
    <source>
        <dbReference type="ARBA" id="ARBA00022729"/>
    </source>
</evidence>
<dbReference type="GO" id="GO:0004252">
    <property type="term" value="F:serine-type endopeptidase activity"/>
    <property type="evidence" value="ECO:0007669"/>
    <property type="project" value="InterPro"/>
</dbReference>
<dbReference type="SUPFAM" id="SSF52743">
    <property type="entry name" value="Subtilisin-like"/>
    <property type="match status" value="1"/>
</dbReference>
<dbReference type="PANTHER" id="PTHR10795">
    <property type="entry name" value="PROPROTEIN CONVERTASE SUBTILISIN/KEXIN"/>
    <property type="match status" value="1"/>
</dbReference>
<keyword evidence="5" id="KW-1185">Reference proteome</keyword>
<accession>A0AAV0Q9P1</accession>
<comment type="subcellular location">
    <subcellularLocation>
        <location evidence="1">Secreted</location>
    </subcellularLocation>
</comment>
<organism evidence="4 5">
    <name type="scientific">Linum tenue</name>
    <dbReference type="NCBI Taxonomy" id="586396"/>
    <lineage>
        <taxon>Eukaryota</taxon>
        <taxon>Viridiplantae</taxon>
        <taxon>Streptophyta</taxon>
        <taxon>Embryophyta</taxon>
        <taxon>Tracheophyta</taxon>
        <taxon>Spermatophyta</taxon>
        <taxon>Magnoliopsida</taxon>
        <taxon>eudicotyledons</taxon>
        <taxon>Gunneridae</taxon>
        <taxon>Pentapetalae</taxon>
        <taxon>rosids</taxon>
        <taxon>fabids</taxon>
        <taxon>Malpighiales</taxon>
        <taxon>Linaceae</taxon>
        <taxon>Linum</taxon>
    </lineage>
</organism>
<dbReference type="Proteomes" id="UP001154282">
    <property type="component" value="Unassembled WGS sequence"/>
</dbReference>